<name>A0A2K3LNL5_TRIPR</name>
<dbReference type="AlphaFoldDB" id="A0A2K3LNL5"/>
<dbReference type="Proteomes" id="UP000236291">
    <property type="component" value="Unassembled WGS sequence"/>
</dbReference>
<feature type="compositionally biased region" description="Polar residues" evidence="1">
    <location>
        <begin position="28"/>
        <end position="39"/>
    </location>
</feature>
<evidence type="ECO:0000313" key="3">
    <source>
        <dbReference type="Proteomes" id="UP000236291"/>
    </source>
</evidence>
<sequence>MDLYRAMMEEKVQSILQQLKKEQRRARSSQGTGNTTISGTGVVGMALANGNTLLNA</sequence>
<reference evidence="2 3" key="2">
    <citation type="journal article" date="2017" name="Front. Plant Sci.">
        <title>Gene Classification and Mining of Molecular Markers Useful in Red Clover (Trifolium pratense) Breeding.</title>
        <authorList>
            <person name="Istvanek J."/>
            <person name="Dluhosova J."/>
            <person name="Dluhos P."/>
            <person name="Patkova L."/>
            <person name="Nedelnik J."/>
            <person name="Repkova J."/>
        </authorList>
    </citation>
    <scope>NUCLEOTIDE SEQUENCE [LARGE SCALE GENOMIC DNA]</scope>
    <source>
        <strain evidence="3">cv. Tatra</strain>
        <tissue evidence="2">Young leaves</tissue>
    </source>
</reference>
<reference evidence="2 3" key="1">
    <citation type="journal article" date="2014" name="Am. J. Bot.">
        <title>Genome assembly and annotation for red clover (Trifolium pratense; Fabaceae).</title>
        <authorList>
            <person name="Istvanek J."/>
            <person name="Jaros M."/>
            <person name="Krenek A."/>
            <person name="Repkova J."/>
        </authorList>
    </citation>
    <scope>NUCLEOTIDE SEQUENCE [LARGE SCALE GENOMIC DNA]</scope>
    <source>
        <strain evidence="3">cv. Tatra</strain>
        <tissue evidence="2">Young leaves</tissue>
    </source>
</reference>
<gene>
    <name evidence="2" type="ORF">L195_g036124</name>
</gene>
<accession>A0A2K3LNL5</accession>
<evidence type="ECO:0000313" key="2">
    <source>
        <dbReference type="EMBL" id="PNX80128.1"/>
    </source>
</evidence>
<dbReference type="EMBL" id="ASHM01037318">
    <property type="protein sequence ID" value="PNX80128.1"/>
    <property type="molecule type" value="Genomic_DNA"/>
</dbReference>
<comment type="caution">
    <text evidence="2">The sequence shown here is derived from an EMBL/GenBank/DDBJ whole genome shotgun (WGS) entry which is preliminary data.</text>
</comment>
<evidence type="ECO:0000256" key="1">
    <source>
        <dbReference type="SAM" id="MobiDB-lite"/>
    </source>
</evidence>
<organism evidence="2 3">
    <name type="scientific">Trifolium pratense</name>
    <name type="common">Red clover</name>
    <dbReference type="NCBI Taxonomy" id="57577"/>
    <lineage>
        <taxon>Eukaryota</taxon>
        <taxon>Viridiplantae</taxon>
        <taxon>Streptophyta</taxon>
        <taxon>Embryophyta</taxon>
        <taxon>Tracheophyta</taxon>
        <taxon>Spermatophyta</taxon>
        <taxon>Magnoliopsida</taxon>
        <taxon>eudicotyledons</taxon>
        <taxon>Gunneridae</taxon>
        <taxon>Pentapetalae</taxon>
        <taxon>rosids</taxon>
        <taxon>fabids</taxon>
        <taxon>Fabales</taxon>
        <taxon>Fabaceae</taxon>
        <taxon>Papilionoideae</taxon>
        <taxon>50 kb inversion clade</taxon>
        <taxon>NPAAA clade</taxon>
        <taxon>Hologalegina</taxon>
        <taxon>IRL clade</taxon>
        <taxon>Trifolieae</taxon>
        <taxon>Trifolium</taxon>
    </lineage>
</organism>
<feature type="region of interest" description="Disordered" evidence="1">
    <location>
        <begin position="22"/>
        <end position="41"/>
    </location>
</feature>
<proteinExistence type="predicted"/>
<protein>
    <submittedName>
        <fullName evidence="2">Uncharacterized protein</fullName>
    </submittedName>
</protein>